<protein>
    <submittedName>
        <fullName evidence="15">Nitrate reductase gamma subunit</fullName>
    </submittedName>
</protein>
<feature type="transmembrane region" description="Helical" evidence="13">
    <location>
        <begin position="12"/>
        <end position="29"/>
    </location>
</feature>
<evidence type="ECO:0000256" key="13">
    <source>
        <dbReference type="SAM" id="Phobius"/>
    </source>
</evidence>
<dbReference type="SUPFAM" id="SSF103501">
    <property type="entry name" value="Respiratory nitrate reductase 1 gamma chain"/>
    <property type="match status" value="1"/>
</dbReference>
<dbReference type="NCBIfam" id="TIGR00351">
    <property type="entry name" value="narI"/>
    <property type="match status" value="1"/>
</dbReference>
<evidence type="ECO:0000256" key="1">
    <source>
        <dbReference type="ARBA" id="ARBA00004651"/>
    </source>
</evidence>
<comment type="subcellular location">
    <subcellularLocation>
        <location evidence="1">Cell membrane</location>
        <topology evidence="1">Multi-pass membrane protein</topology>
    </subcellularLocation>
</comment>
<reference evidence="15 16" key="1">
    <citation type="submission" date="2016-10" db="EMBL/GenBank/DDBJ databases">
        <authorList>
            <person name="Varghese N."/>
            <person name="Submissions S."/>
        </authorList>
    </citation>
    <scope>NUCLEOTIDE SEQUENCE [LARGE SCALE GENOMIC DNA]</scope>
    <source>
        <strain evidence="15 16">DSM 16392</strain>
    </source>
</reference>
<evidence type="ECO:0000256" key="4">
    <source>
        <dbReference type="ARBA" id="ARBA00022617"/>
    </source>
</evidence>
<keyword evidence="7" id="KW-0249">Electron transport</keyword>
<keyword evidence="11" id="KW-0534">Nitrate assimilation</keyword>
<keyword evidence="4" id="KW-0349">Heme</keyword>
<keyword evidence="3" id="KW-1003">Cell membrane</keyword>
<sequence length="237" mass="26478">MSGFFNTLFFGIYPYIALSVLIVGTIIRYDREPYSWRAGSSQLLRRKQLVWGSVLFHVGVLVIFLGHFFGMLTPIAIFEMLGISHGAKQVLAIVVGGIAGLMAIVGAGLLIHRRLYDARVRAASSAMDTFIICLLGFQLLLGLATIPISLQHLDGEEMVKLMTWAQGIFTFRGDAATYVADASWIFKLHLFVGLSILLIFPFTRLVHMLSVPARYLWRPGYQIVRERNSTNSRNPAE</sequence>
<evidence type="ECO:0000256" key="8">
    <source>
        <dbReference type="ARBA" id="ARBA00022989"/>
    </source>
</evidence>
<dbReference type="InterPro" id="IPR036197">
    <property type="entry name" value="NarG-like_sf"/>
</dbReference>
<keyword evidence="8 13" id="KW-1133">Transmembrane helix</keyword>
<gene>
    <name evidence="15" type="ORF">SAMN04488518_101720</name>
</gene>
<feature type="domain" description="NarG-like" evidence="14">
    <location>
        <begin position="6"/>
        <end position="227"/>
    </location>
</feature>
<evidence type="ECO:0000256" key="5">
    <source>
        <dbReference type="ARBA" id="ARBA00022692"/>
    </source>
</evidence>
<dbReference type="InterPro" id="IPR023234">
    <property type="entry name" value="NarG-like_domain"/>
</dbReference>
<evidence type="ECO:0000313" key="15">
    <source>
        <dbReference type="EMBL" id="SFK00548.1"/>
    </source>
</evidence>
<keyword evidence="9" id="KW-0560">Oxidoreductase</keyword>
<keyword evidence="12 13" id="KW-0472">Membrane</keyword>
<evidence type="ECO:0000256" key="2">
    <source>
        <dbReference type="ARBA" id="ARBA00022448"/>
    </source>
</evidence>
<evidence type="ECO:0000259" key="14">
    <source>
        <dbReference type="Pfam" id="PF02665"/>
    </source>
</evidence>
<dbReference type="Gene3D" id="1.20.950.20">
    <property type="entry name" value="Transmembrane di-heme cytochromes, Chain C"/>
    <property type="match status" value="1"/>
</dbReference>
<dbReference type="PANTHER" id="PTHR30598">
    <property type="entry name" value="NITRATE REDUCTASE PRIVATE CHAPERONE, REDOX ENZYME MATURATION PROTEIN REMP FAMILY"/>
    <property type="match status" value="1"/>
</dbReference>
<keyword evidence="16" id="KW-1185">Reference proteome</keyword>
<evidence type="ECO:0000256" key="11">
    <source>
        <dbReference type="ARBA" id="ARBA00023063"/>
    </source>
</evidence>
<feature type="transmembrane region" description="Helical" evidence="13">
    <location>
        <begin position="90"/>
        <end position="110"/>
    </location>
</feature>
<dbReference type="RefSeq" id="WP_063299431.1">
    <property type="nucleotide sequence ID" value="NZ_FOSK01000001.1"/>
</dbReference>
<dbReference type="InterPro" id="IPR003816">
    <property type="entry name" value="Nitrate_red_gam"/>
</dbReference>
<dbReference type="PANTHER" id="PTHR30598:SF3">
    <property type="entry name" value="RESPIRATORY NITRATE REDUCTASE 1 GAMMA CHAIN"/>
    <property type="match status" value="1"/>
</dbReference>
<evidence type="ECO:0000256" key="12">
    <source>
        <dbReference type="ARBA" id="ARBA00023136"/>
    </source>
</evidence>
<evidence type="ECO:0000256" key="6">
    <source>
        <dbReference type="ARBA" id="ARBA00022723"/>
    </source>
</evidence>
<evidence type="ECO:0000313" key="16">
    <source>
        <dbReference type="Proteomes" id="UP000199598"/>
    </source>
</evidence>
<keyword evidence="5 13" id="KW-0812">Transmembrane</keyword>
<feature type="transmembrane region" description="Helical" evidence="13">
    <location>
        <begin position="130"/>
        <end position="150"/>
    </location>
</feature>
<evidence type="ECO:0000256" key="3">
    <source>
        <dbReference type="ARBA" id="ARBA00022475"/>
    </source>
</evidence>
<keyword evidence="10" id="KW-0408">Iron</keyword>
<accession>A0A1I3VYT7</accession>
<keyword evidence="6" id="KW-0479">Metal-binding</keyword>
<dbReference type="Proteomes" id="UP000199598">
    <property type="component" value="Unassembled WGS sequence"/>
</dbReference>
<evidence type="ECO:0000256" key="9">
    <source>
        <dbReference type="ARBA" id="ARBA00023002"/>
    </source>
</evidence>
<organism evidence="15 16">
    <name type="scientific">Pseudovibrio ascidiaceicola</name>
    <dbReference type="NCBI Taxonomy" id="285279"/>
    <lineage>
        <taxon>Bacteria</taxon>
        <taxon>Pseudomonadati</taxon>
        <taxon>Pseudomonadota</taxon>
        <taxon>Alphaproteobacteria</taxon>
        <taxon>Hyphomicrobiales</taxon>
        <taxon>Stappiaceae</taxon>
        <taxon>Pseudovibrio</taxon>
    </lineage>
</organism>
<feature type="transmembrane region" description="Helical" evidence="13">
    <location>
        <begin position="49"/>
        <end position="70"/>
    </location>
</feature>
<evidence type="ECO:0000256" key="10">
    <source>
        <dbReference type="ARBA" id="ARBA00023004"/>
    </source>
</evidence>
<dbReference type="InterPro" id="IPR051936">
    <property type="entry name" value="Heme-iron_electron_transfer"/>
</dbReference>
<proteinExistence type="predicted"/>
<dbReference type="Pfam" id="PF02665">
    <property type="entry name" value="Nitrate_red_gam"/>
    <property type="match status" value="1"/>
</dbReference>
<dbReference type="EMBL" id="FOSK01000001">
    <property type="protein sequence ID" value="SFK00548.1"/>
    <property type="molecule type" value="Genomic_DNA"/>
</dbReference>
<feature type="transmembrane region" description="Helical" evidence="13">
    <location>
        <begin position="184"/>
        <end position="206"/>
    </location>
</feature>
<keyword evidence="2" id="KW-0813">Transport</keyword>
<name>A0A1I3VYT7_9HYPH</name>
<evidence type="ECO:0000256" key="7">
    <source>
        <dbReference type="ARBA" id="ARBA00022982"/>
    </source>
</evidence>
<comment type="caution">
    <text evidence="15">The sequence shown here is derived from an EMBL/GenBank/DDBJ whole genome shotgun (WGS) entry which is preliminary data.</text>
</comment>